<dbReference type="InterPro" id="IPR026057">
    <property type="entry name" value="TBL_C"/>
</dbReference>
<comment type="subcellular location">
    <subcellularLocation>
        <location evidence="1">Membrane</location>
        <topology evidence="1">Single-pass membrane protein</topology>
    </subcellularLocation>
</comment>
<evidence type="ECO:0000256" key="8">
    <source>
        <dbReference type="SAM" id="Phobius"/>
    </source>
</evidence>
<accession>A0A8S0S6M9</accession>
<keyword evidence="6 8" id="KW-0472">Membrane</keyword>
<evidence type="ECO:0000256" key="1">
    <source>
        <dbReference type="ARBA" id="ARBA00004167"/>
    </source>
</evidence>
<feature type="compositionally biased region" description="Basic and acidic residues" evidence="7">
    <location>
        <begin position="61"/>
        <end position="71"/>
    </location>
</feature>
<keyword evidence="3 8" id="KW-0812">Transmembrane</keyword>
<reference evidence="11 12" key="1">
    <citation type="submission" date="2019-12" db="EMBL/GenBank/DDBJ databases">
        <authorList>
            <person name="Alioto T."/>
            <person name="Alioto T."/>
            <person name="Gomez Garrido J."/>
        </authorList>
    </citation>
    <scope>NUCLEOTIDE SEQUENCE [LARGE SCALE GENOMIC DNA]</scope>
</reference>
<name>A0A8S0S6M9_OLEEU</name>
<evidence type="ECO:0000256" key="5">
    <source>
        <dbReference type="ARBA" id="ARBA00022989"/>
    </source>
</evidence>
<sequence length="443" mass="50990">MKYKESSRKICNNSPFIILFIISLLISGAFLFTKEISFIAKISLQFPDFQLFQETEKVASENRQTVQHEEETQINGIKAGPDENHDDEEIELPSGSCDLSKGKWVFDNLTRPLYKEEECGFLTSQLTCIRNGRPDTKYQNWRWQPKDCSLPKFKARLLLEKLRGKKLLFVGDSVNRNQWESMVCLLQSAILPGKKNWKMGAPLSVFTIQDYNATVEFYWSPFLVESNSDDPRNHSIAKRIIKPESISKHGIHWQHADFLVFNSYIWWMNSPTMKVLQGTFDEGSVKYDEIERSIAYKRVLRTWAQWLQQNVDLNRTSVFFTGMSPVHQESSIWNDHDGIACAGETTPISNLSMVSDIGTDRRLLDVVAKVIKTAKILVKLIDITTLSEYRKDAHTSVYSIRQGKLLTPEQKADPATYADCLHWCLPGVPDTWNEFLYTHIIST</sequence>
<dbReference type="GO" id="GO:0016020">
    <property type="term" value="C:membrane"/>
    <property type="evidence" value="ECO:0007669"/>
    <property type="project" value="UniProtKB-SubCell"/>
</dbReference>
<dbReference type="EMBL" id="CACTIH010003916">
    <property type="protein sequence ID" value="CAA2987333.1"/>
    <property type="molecule type" value="Genomic_DNA"/>
</dbReference>
<feature type="transmembrane region" description="Helical" evidence="8">
    <location>
        <begin position="12"/>
        <end position="32"/>
    </location>
</feature>
<evidence type="ECO:0000313" key="12">
    <source>
        <dbReference type="Proteomes" id="UP000594638"/>
    </source>
</evidence>
<dbReference type="InterPro" id="IPR029962">
    <property type="entry name" value="TBL"/>
</dbReference>
<keyword evidence="5 8" id="KW-1133">Transmembrane helix</keyword>
<evidence type="ECO:0000256" key="6">
    <source>
        <dbReference type="ARBA" id="ARBA00023136"/>
    </source>
</evidence>
<dbReference type="Gramene" id="OE9A017299T2">
    <property type="protein sequence ID" value="OE9A017299C2"/>
    <property type="gene ID" value="OE9A017299"/>
</dbReference>
<dbReference type="PANTHER" id="PTHR32285">
    <property type="entry name" value="PROTEIN TRICHOME BIREFRINGENCE-LIKE 9-RELATED"/>
    <property type="match status" value="1"/>
</dbReference>
<dbReference type="Pfam" id="PF13839">
    <property type="entry name" value="PC-Esterase"/>
    <property type="match status" value="1"/>
</dbReference>
<evidence type="ECO:0000256" key="4">
    <source>
        <dbReference type="ARBA" id="ARBA00022968"/>
    </source>
</evidence>
<evidence type="ECO:0000259" key="9">
    <source>
        <dbReference type="Pfam" id="PF13839"/>
    </source>
</evidence>
<dbReference type="Proteomes" id="UP000594638">
    <property type="component" value="Unassembled WGS sequence"/>
</dbReference>
<evidence type="ECO:0000259" key="10">
    <source>
        <dbReference type="Pfam" id="PF14416"/>
    </source>
</evidence>
<dbReference type="PANTHER" id="PTHR32285:SF227">
    <property type="entry name" value="PROTEIN TRICHOME BIREFRINGENCE-LIKE 28"/>
    <property type="match status" value="1"/>
</dbReference>
<dbReference type="Pfam" id="PF14416">
    <property type="entry name" value="PMR5N"/>
    <property type="match status" value="1"/>
</dbReference>
<proteinExistence type="inferred from homology"/>
<feature type="region of interest" description="Disordered" evidence="7">
    <location>
        <begin position="61"/>
        <end position="88"/>
    </location>
</feature>
<comment type="similarity">
    <text evidence="2">Belongs to the PC-esterase family. TBL subfamily.</text>
</comment>
<dbReference type="GO" id="GO:0016413">
    <property type="term" value="F:O-acetyltransferase activity"/>
    <property type="evidence" value="ECO:0007669"/>
    <property type="project" value="InterPro"/>
</dbReference>
<organism evidence="11 12">
    <name type="scientific">Olea europaea subsp. europaea</name>
    <dbReference type="NCBI Taxonomy" id="158383"/>
    <lineage>
        <taxon>Eukaryota</taxon>
        <taxon>Viridiplantae</taxon>
        <taxon>Streptophyta</taxon>
        <taxon>Embryophyta</taxon>
        <taxon>Tracheophyta</taxon>
        <taxon>Spermatophyta</taxon>
        <taxon>Magnoliopsida</taxon>
        <taxon>eudicotyledons</taxon>
        <taxon>Gunneridae</taxon>
        <taxon>Pentapetalae</taxon>
        <taxon>asterids</taxon>
        <taxon>lamiids</taxon>
        <taxon>Lamiales</taxon>
        <taxon>Oleaceae</taxon>
        <taxon>Oleeae</taxon>
        <taxon>Olea</taxon>
    </lineage>
</organism>
<dbReference type="OrthoDB" id="1932925at2759"/>
<dbReference type="AlphaFoldDB" id="A0A8S0S6M9"/>
<gene>
    <name evidence="11" type="ORF">OLEA9_A017299</name>
</gene>
<dbReference type="GO" id="GO:0005794">
    <property type="term" value="C:Golgi apparatus"/>
    <property type="evidence" value="ECO:0007669"/>
    <property type="project" value="TreeGrafter"/>
</dbReference>
<evidence type="ECO:0000256" key="7">
    <source>
        <dbReference type="SAM" id="MobiDB-lite"/>
    </source>
</evidence>
<evidence type="ECO:0000256" key="3">
    <source>
        <dbReference type="ARBA" id="ARBA00022692"/>
    </source>
</evidence>
<protein>
    <submittedName>
        <fullName evidence="11">ESKIMO 1-like isoform X1</fullName>
    </submittedName>
</protein>
<keyword evidence="4" id="KW-0735">Signal-anchor</keyword>
<evidence type="ECO:0000256" key="2">
    <source>
        <dbReference type="ARBA" id="ARBA00007727"/>
    </source>
</evidence>
<dbReference type="InterPro" id="IPR025846">
    <property type="entry name" value="TBL_N"/>
</dbReference>
<keyword evidence="12" id="KW-1185">Reference proteome</keyword>
<evidence type="ECO:0000313" key="11">
    <source>
        <dbReference type="EMBL" id="CAA2987333.1"/>
    </source>
</evidence>
<feature type="domain" description="Trichome birefringence-like N-terminal" evidence="10">
    <location>
        <begin position="96"/>
        <end position="149"/>
    </location>
</feature>
<comment type="caution">
    <text evidence="11">The sequence shown here is derived from an EMBL/GenBank/DDBJ whole genome shotgun (WGS) entry which is preliminary data.</text>
</comment>
<feature type="domain" description="Trichome birefringence-like C-terminal" evidence="9">
    <location>
        <begin position="150"/>
        <end position="438"/>
    </location>
</feature>